<feature type="compositionally biased region" description="Basic and acidic residues" evidence="12">
    <location>
        <begin position="977"/>
        <end position="993"/>
    </location>
</feature>
<evidence type="ECO:0000256" key="10">
    <source>
        <dbReference type="ARBA" id="ARBA00022989"/>
    </source>
</evidence>
<keyword evidence="7" id="KW-0547">Nucleotide-binding</keyword>
<comment type="caution">
    <text evidence="15">The sequence shown here is derived from an EMBL/GenBank/DDBJ whole genome shotgun (WGS) entry which is preliminary data.</text>
</comment>
<dbReference type="Pfam" id="PF08376">
    <property type="entry name" value="NIT"/>
    <property type="match status" value="1"/>
</dbReference>
<feature type="compositionally biased region" description="Low complexity" evidence="12">
    <location>
        <begin position="994"/>
        <end position="1020"/>
    </location>
</feature>
<dbReference type="Gene3D" id="6.10.340.10">
    <property type="match status" value="1"/>
</dbReference>
<proteinExistence type="predicted"/>
<evidence type="ECO:0000256" key="4">
    <source>
        <dbReference type="ARBA" id="ARBA00022553"/>
    </source>
</evidence>
<keyword evidence="10 13" id="KW-1133">Transmembrane helix</keyword>
<dbReference type="EC" id="2.7.13.3" evidence="3"/>
<keyword evidence="16" id="KW-1185">Reference proteome</keyword>
<evidence type="ECO:0000256" key="12">
    <source>
        <dbReference type="SAM" id="MobiDB-lite"/>
    </source>
</evidence>
<keyword evidence="5" id="KW-0808">Transferase</keyword>
<feature type="compositionally biased region" description="Basic and acidic residues" evidence="12">
    <location>
        <begin position="1119"/>
        <end position="1131"/>
    </location>
</feature>
<feature type="region of interest" description="Disordered" evidence="12">
    <location>
        <begin position="1"/>
        <end position="28"/>
    </location>
</feature>
<feature type="transmembrane region" description="Helical" evidence="13">
    <location>
        <begin position="40"/>
        <end position="60"/>
    </location>
</feature>
<sequence>MRDSVRTDNPRHAAPGEDTGKKPRSGSRFQLGNWRVRSRLILLILIPTVVGVLLAGIQLANSIGTAAEYRRLTQVAELVQRLGALSHELGKERALTAWYIADNRRVRRLAALRNQRDVVDAEKKKVLASTTAIDDAHSARVRQEVDDASRWLNGLDGLRDSIAGDSDSVPARAAIKTFTSMIDVMEGLQSELIASGNNDRLLGDATALGAIERAKEEVSRQQVILLVAQIERSLDYDDLSDFLGSWNAQQGELAVYDTEASADDLAFYRKTVRGQEIDRADAMRQRALAQMREYKQIRDLDITSRRDLQLWYDSTEQTVDAMRKVETQLAASIVAQTRVLSDAEQRDAIISGAVILVLLVLVLVITTGVAGSLVRPLRRLRAEALEVAGSRLPDTVRALRESGDGAVIPEVPSIGVLTRDEIGEVARAFDEVHREAVRLAGDEAKLRANVNAMFVNLSRRSQTLVERQLSLIEGLENGEEDEQRLSNLFKLDHLATRMRRNSENLLVLAGQEAARKWTEPVELVDIARASLSEVEGYERVNIQVPTGTMVAGPAVTDVVHLLAELIENSISFSPRETKVSVSSNRTEGGVMVAVVDLGIGMTADEVAQANWRLANPPVVDVSVSRRMGLFVVGRLALRHGIKVQLRSQPTGGVTALVVLPDTLLVSASAPAQTGFPYQQTQSSYSPFDSPVLAAPVAQFGMDTPDVRAFEEPMHTPWPGVLPPAEGESAWPPLDEERSFGTQGGNPSSNGGPAAGGVPSVNGFAGAPDSGFGDRFSDAGFSDSGFSDGGFPTDRGGSSTGAFPTDRGGSSTGFPADRGGSSTGAFPTDRGGSSAGAFSDSGYSDSGFSDSGFSDSGFADSGWPSAAPSQAEPTFDPFARSLPEPEPRPMDAFGRPPEFETRQAPGQDLPRREPSDTSGFHAQDSTATFGRVGQEPQGGFMGLPEPDMTGPLPVVRTSPMDEDGEEFLPIFSSVGSDWFRRPDPEELKAAKDEAPAQPAARRQPQAEEQAEQAPRGQQQAQSMREARPQGLPQRRPGQSAPATPPSWSSPADSGFQAARAAAEPAQGGTTASGLPRRVPKANLVPGTASAAESVAPEPAAPISPDRVRSRLSSFQQGVRQGREFTRENKEEQ</sequence>
<evidence type="ECO:0000256" key="8">
    <source>
        <dbReference type="ARBA" id="ARBA00022777"/>
    </source>
</evidence>
<keyword evidence="8" id="KW-0418">Kinase</keyword>
<name>A0ABP6F2R5_9ACTN</name>
<comment type="subcellular location">
    <subcellularLocation>
        <location evidence="2">Membrane</location>
    </subcellularLocation>
</comment>
<dbReference type="InterPro" id="IPR003594">
    <property type="entry name" value="HATPase_dom"/>
</dbReference>
<keyword evidence="11" id="KW-0902">Two-component regulatory system</keyword>
<evidence type="ECO:0000256" key="13">
    <source>
        <dbReference type="SAM" id="Phobius"/>
    </source>
</evidence>
<accession>A0ABP6F2R5</accession>
<evidence type="ECO:0000313" key="16">
    <source>
        <dbReference type="Proteomes" id="UP001501666"/>
    </source>
</evidence>
<evidence type="ECO:0000256" key="6">
    <source>
        <dbReference type="ARBA" id="ARBA00022692"/>
    </source>
</evidence>
<dbReference type="PANTHER" id="PTHR44936">
    <property type="entry name" value="SENSOR PROTEIN CREC"/>
    <property type="match status" value="1"/>
</dbReference>
<organism evidence="15 16">
    <name type="scientific">Nonomuraea recticatena</name>
    <dbReference type="NCBI Taxonomy" id="46178"/>
    <lineage>
        <taxon>Bacteria</taxon>
        <taxon>Bacillati</taxon>
        <taxon>Actinomycetota</taxon>
        <taxon>Actinomycetes</taxon>
        <taxon>Streptosporangiales</taxon>
        <taxon>Streptosporangiaceae</taxon>
        <taxon>Nonomuraea</taxon>
    </lineage>
</organism>
<dbReference type="InterPro" id="IPR013587">
    <property type="entry name" value="Nitrate/nitrite_sensing"/>
</dbReference>
<feature type="compositionally biased region" description="Low complexity" evidence="12">
    <location>
        <begin position="1087"/>
        <end position="1103"/>
    </location>
</feature>
<evidence type="ECO:0000256" key="3">
    <source>
        <dbReference type="ARBA" id="ARBA00012438"/>
    </source>
</evidence>
<dbReference type="PROSITE" id="PS50885">
    <property type="entry name" value="HAMP"/>
    <property type="match status" value="1"/>
</dbReference>
<dbReference type="InterPro" id="IPR003660">
    <property type="entry name" value="HAMP_dom"/>
</dbReference>
<evidence type="ECO:0000256" key="11">
    <source>
        <dbReference type="ARBA" id="ARBA00023012"/>
    </source>
</evidence>
<dbReference type="Pfam" id="PF02518">
    <property type="entry name" value="HATPase_c"/>
    <property type="match status" value="1"/>
</dbReference>
<reference evidence="16" key="1">
    <citation type="journal article" date="2019" name="Int. J. Syst. Evol. Microbiol.">
        <title>The Global Catalogue of Microorganisms (GCM) 10K type strain sequencing project: providing services to taxonomists for standard genome sequencing and annotation.</title>
        <authorList>
            <consortium name="The Broad Institute Genomics Platform"/>
            <consortium name="The Broad Institute Genome Sequencing Center for Infectious Disease"/>
            <person name="Wu L."/>
            <person name="Ma J."/>
        </authorList>
    </citation>
    <scope>NUCLEOTIDE SEQUENCE [LARGE SCALE GENOMIC DNA]</scope>
    <source>
        <strain evidence="16">JCM 6835</strain>
    </source>
</reference>
<feature type="compositionally biased region" description="Polar residues" evidence="12">
    <location>
        <begin position="915"/>
        <end position="927"/>
    </location>
</feature>
<feature type="compositionally biased region" description="Low complexity" evidence="12">
    <location>
        <begin position="1038"/>
        <end position="1064"/>
    </location>
</feature>
<feature type="compositionally biased region" description="Low complexity" evidence="12">
    <location>
        <begin position="830"/>
        <end position="861"/>
    </location>
</feature>
<dbReference type="Proteomes" id="UP001501666">
    <property type="component" value="Unassembled WGS sequence"/>
</dbReference>
<keyword evidence="13" id="KW-0472">Membrane</keyword>
<feature type="compositionally biased region" description="Low complexity" evidence="12">
    <location>
        <begin position="768"/>
        <end position="790"/>
    </location>
</feature>
<evidence type="ECO:0000256" key="7">
    <source>
        <dbReference type="ARBA" id="ARBA00022741"/>
    </source>
</evidence>
<feature type="region of interest" description="Disordered" evidence="12">
    <location>
        <begin position="721"/>
        <end position="1131"/>
    </location>
</feature>
<evidence type="ECO:0000256" key="1">
    <source>
        <dbReference type="ARBA" id="ARBA00000085"/>
    </source>
</evidence>
<keyword evidence="6 13" id="KW-0812">Transmembrane</keyword>
<evidence type="ECO:0000256" key="2">
    <source>
        <dbReference type="ARBA" id="ARBA00004370"/>
    </source>
</evidence>
<dbReference type="SUPFAM" id="SSF55874">
    <property type="entry name" value="ATPase domain of HSP90 chaperone/DNA topoisomerase II/histidine kinase"/>
    <property type="match status" value="1"/>
</dbReference>
<dbReference type="SMART" id="SM00387">
    <property type="entry name" value="HATPase_c"/>
    <property type="match status" value="1"/>
</dbReference>
<feature type="compositionally biased region" description="Basic and acidic residues" evidence="12">
    <location>
        <begin position="1"/>
        <end position="21"/>
    </location>
</feature>
<evidence type="ECO:0000256" key="5">
    <source>
        <dbReference type="ARBA" id="ARBA00022679"/>
    </source>
</evidence>
<keyword evidence="9" id="KW-0067">ATP-binding</keyword>
<dbReference type="InterPro" id="IPR050980">
    <property type="entry name" value="2C_sensor_his_kinase"/>
</dbReference>
<protein>
    <recommendedName>
        <fullName evidence="3">histidine kinase</fullName>
        <ecNumber evidence="3">2.7.13.3</ecNumber>
    </recommendedName>
</protein>
<evidence type="ECO:0000313" key="15">
    <source>
        <dbReference type="EMBL" id="GAA2679710.1"/>
    </source>
</evidence>
<dbReference type="CDD" id="cd06225">
    <property type="entry name" value="HAMP"/>
    <property type="match status" value="1"/>
</dbReference>
<feature type="domain" description="HAMP" evidence="14">
    <location>
        <begin position="371"/>
        <end position="441"/>
    </location>
</feature>
<feature type="compositionally biased region" description="Polar residues" evidence="12">
    <location>
        <begin position="795"/>
        <end position="812"/>
    </location>
</feature>
<dbReference type="SMART" id="SM00304">
    <property type="entry name" value="HAMP"/>
    <property type="match status" value="1"/>
</dbReference>
<gene>
    <name evidence="15" type="ORF">GCM10010412_063540</name>
</gene>
<keyword evidence="4" id="KW-0597">Phosphoprotein</keyword>
<feature type="transmembrane region" description="Helical" evidence="13">
    <location>
        <begin position="348"/>
        <end position="374"/>
    </location>
</feature>
<evidence type="ECO:0000256" key="9">
    <source>
        <dbReference type="ARBA" id="ARBA00022840"/>
    </source>
</evidence>
<comment type="catalytic activity">
    <reaction evidence="1">
        <text>ATP + protein L-histidine = ADP + protein N-phospho-L-histidine.</text>
        <dbReference type="EC" id="2.7.13.3"/>
    </reaction>
</comment>
<dbReference type="Gene3D" id="3.30.565.10">
    <property type="entry name" value="Histidine kinase-like ATPase, C-terminal domain"/>
    <property type="match status" value="1"/>
</dbReference>
<dbReference type="PANTHER" id="PTHR44936:SF9">
    <property type="entry name" value="SENSOR PROTEIN CREC"/>
    <property type="match status" value="1"/>
</dbReference>
<dbReference type="InterPro" id="IPR036890">
    <property type="entry name" value="HATPase_C_sf"/>
</dbReference>
<evidence type="ECO:0000259" key="14">
    <source>
        <dbReference type="PROSITE" id="PS50885"/>
    </source>
</evidence>
<dbReference type="EMBL" id="BAAATE010000020">
    <property type="protein sequence ID" value="GAA2679710.1"/>
    <property type="molecule type" value="Genomic_DNA"/>
</dbReference>